<dbReference type="EMBL" id="CM043023">
    <property type="protein sequence ID" value="KAI4455424.1"/>
    <property type="molecule type" value="Genomic_DNA"/>
</dbReference>
<organism evidence="1 2">
    <name type="scientific">Holotrichia oblita</name>
    <name type="common">Chafer beetle</name>
    <dbReference type="NCBI Taxonomy" id="644536"/>
    <lineage>
        <taxon>Eukaryota</taxon>
        <taxon>Metazoa</taxon>
        <taxon>Ecdysozoa</taxon>
        <taxon>Arthropoda</taxon>
        <taxon>Hexapoda</taxon>
        <taxon>Insecta</taxon>
        <taxon>Pterygota</taxon>
        <taxon>Neoptera</taxon>
        <taxon>Endopterygota</taxon>
        <taxon>Coleoptera</taxon>
        <taxon>Polyphaga</taxon>
        <taxon>Scarabaeiformia</taxon>
        <taxon>Scarabaeidae</taxon>
        <taxon>Melolonthinae</taxon>
        <taxon>Holotrichia</taxon>
    </lineage>
</organism>
<comment type="caution">
    <text evidence="1">The sequence shown here is derived from an EMBL/GenBank/DDBJ whole genome shotgun (WGS) entry which is preliminary data.</text>
</comment>
<evidence type="ECO:0000313" key="1">
    <source>
        <dbReference type="EMBL" id="KAI4455424.1"/>
    </source>
</evidence>
<keyword evidence="2" id="KW-1185">Reference proteome</keyword>
<accession>A0ACB9SLS1</accession>
<evidence type="ECO:0000313" key="2">
    <source>
        <dbReference type="Proteomes" id="UP001056778"/>
    </source>
</evidence>
<proteinExistence type="predicted"/>
<gene>
    <name evidence="1" type="ORF">MML48_9g00003654</name>
</gene>
<name>A0ACB9SLS1_HOLOL</name>
<protein>
    <submittedName>
        <fullName evidence="1">Thap domain-containing protein 9</fullName>
    </submittedName>
</protein>
<reference evidence="1" key="1">
    <citation type="submission" date="2022-04" db="EMBL/GenBank/DDBJ databases">
        <title>Chromosome-scale genome assembly of Holotrichia oblita Faldermann.</title>
        <authorList>
            <person name="Rongchong L."/>
        </authorList>
    </citation>
    <scope>NUCLEOTIDE SEQUENCE</scope>
    <source>
        <strain evidence="1">81SQS9</strain>
    </source>
</reference>
<dbReference type="Proteomes" id="UP001056778">
    <property type="component" value="Chromosome 9"/>
</dbReference>
<sequence>MVGVCVVKHCYGTKTSMHRFPNPEKDMEMFKKWVELCGSSELLNIAPTTIYKNRRICRVHFEDTDFGPNNHLLRTAYPKLQLPNMPSCSKSLDEPEASSTKNVHTDVLSTLAEGESSALQESSTLAITVTHTDVLSAETEDAHHDTQFTGLSTNRKRKHSSRGKECGILSDVNVSRVTALSPKAKYFYNKLKYYKKKHAANKKNVYSLKQRLQNATKYASTEQFRTFCSTLDEVQMRFFKSQILNSRRKPSGRRFTLQDKVLALALYKQSGNGYKLLSKLFTLPSPKTVIRLLKKVPVHPGINQSVLDVLSAEAKAFTSPLDKYCVLVFDEMSILPHLAWNEEDDAVVGFERDNHLIANHAQEIVRKTKEAGLEIIATVCDQGTNNVSAITTLVKDTHAAYQRRGEEFTDFVFEIDDMTIIPLFDVPHLMKGIRNNFLTANVEFKKDGRKMEAKWEHIMTAWKIDSTLGSLRAMPKLTSAHVDPMYIKK</sequence>